<sequence>MEHSAAVKSDQEESDQEESDQEDEVPSDLSIDHHPSRTCEHTSYTSHIDYQSSEDAFNQLFVWPYLNTIGRSIVTHDCKSGFLQGQPVLESMTRQLKGLNLFVDEKSLYKSDGLIKLFGLKKLELVLLETSGHFTNSDKGKIKLDHHKGMYGILSMLKCVADDFSFASVDKFSPVKVFFIHAAETRLHLWSVRYQDGLYDFWREYCLEIRPDFEDRAIFVPQLIEFCWNVKYLLEKAVEDIIEVKKDHQINSAKYRYNPQECTQLSAIVNPIILKLTKEDDIEGMGKLGPMMPRESVKKSQEEIARLKARDDETEQLISDHIPHFLETWKRSKKRGQSSKAKAPEPVQYVAVGDDVPNFLDSNGRFSEQLISDYESNLTENAYGDIIKSRSHNTSITYGYKQLEFLFFCKKVYAGRPAISRFQVRDTKLLAFLMREVVEREVRKAGETYNGTANTVDMESFTAAINAENKKLSYSTYSWAQTHIPHQESKS</sequence>
<name>A0A0B7MWU9_9FUNG</name>
<keyword evidence="3" id="KW-1185">Reference proteome</keyword>
<dbReference type="Proteomes" id="UP000054107">
    <property type="component" value="Unassembled WGS sequence"/>
</dbReference>
<evidence type="ECO:0000313" key="2">
    <source>
        <dbReference type="EMBL" id="CEP07359.1"/>
    </source>
</evidence>
<proteinExistence type="predicted"/>
<dbReference type="EMBL" id="LN719213">
    <property type="protein sequence ID" value="CEP07359.1"/>
    <property type="molecule type" value="Genomic_DNA"/>
</dbReference>
<protein>
    <submittedName>
        <fullName evidence="2">Uncharacterized protein</fullName>
    </submittedName>
</protein>
<evidence type="ECO:0000313" key="3">
    <source>
        <dbReference type="Proteomes" id="UP000054107"/>
    </source>
</evidence>
<dbReference type="OrthoDB" id="2242038at2759"/>
<organism evidence="2 3">
    <name type="scientific">Parasitella parasitica</name>
    <dbReference type="NCBI Taxonomy" id="35722"/>
    <lineage>
        <taxon>Eukaryota</taxon>
        <taxon>Fungi</taxon>
        <taxon>Fungi incertae sedis</taxon>
        <taxon>Mucoromycota</taxon>
        <taxon>Mucoromycotina</taxon>
        <taxon>Mucoromycetes</taxon>
        <taxon>Mucorales</taxon>
        <taxon>Mucorineae</taxon>
        <taxon>Mucoraceae</taxon>
        <taxon>Parasitella</taxon>
    </lineage>
</organism>
<dbReference type="AlphaFoldDB" id="A0A0B7MWU9"/>
<feature type="compositionally biased region" description="Acidic residues" evidence="1">
    <location>
        <begin position="12"/>
        <end position="26"/>
    </location>
</feature>
<evidence type="ECO:0000256" key="1">
    <source>
        <dbReference type="SAM" id="MobiDB-lite"/>
    </source>
</evidence>
<feature type="region of interest" description="Disordered" evidence="1">
    <location>
        <begin position="1"/>
        <end position="37"/>
    </location>
</feature>
<reference evidence="2 3" key="1">
    <citation type="submission" date="2014-09" db="EMBL/GenBank/DDBJ databases">
        <authorList>
            <person name="Ellenberger Sabrina"/>
        </authorList>
    </citation>
    <scope>NUCLEOTIDE SEQUENCE [LARGE SCALE GENOMIC DNA]</scope>
    <source>
        <strain evidence="2 3">CBS 412.66</strain>
    </source>
</reference>
<gene>
    <name evidence="2" type="primary">PARPA_00646.1 scaffold 1011</name>
</gene>
<feature type="compositionally biased region" description="Basic and acidic residues" evidence="1">
    <location>
        <begin position="1"/>
        <end position="11"/>
    </location>
</feature>
<accession>A0A0B7MWU9</accession>